<evidence type="ECO:0000256" key="2">
    <source>
        <dbReference type="SAM" id="Phobius"/>
    </source>
</evidence>
<sequence length="1488" mass="180217">MINCTSSIKIKKKKKENELDYTIIEALNKYKNRSCLNKNSINRNYNDLDTKVDIQEFEKIEKNIVHENLSRIKDIEENNFTFNNEKEKKKYLNFNLHIPKDSLKDNIKIKLQHFINEYIYCGKEKKINEILNSKNKKQLLKKYVYELKKNNFEILENLYFFFSIDNNYNDYALNKIFHSLLLVFDKNEEKNILIALYFFLILLNDKNINKYFTYIIDCLHNILNADQSILQIDEIDENLRLFDHKPMILKNYFVNENGRYFIFLYFYFLIFIISKYQFMNYCDKIIRICLIGLFDSCNSINLIMMNLIEELLETFDDAFIRYYYIISTCLLKCLCNKYSKIKIKCLDILIKLIKNNKNSKNYKIIEMLIGYKDPNIVPIKSFYDSNYVNINYLCILFNDKNVKVRFHFYSFLFIILYEFVDSNDFIAFLLPYLFSGCFDNYKIFRLLCFLFLQLLSKKKQSDLNNDIKEEIIYELYPEWSYKTSFTLPLPLTKYYFTYYNNNFLVKENMYKIDIVFENKKKGNENIEINENKEKIIENEINKEDDKNEDKKEKCSFKEIYYDSHKKDEEYSNKYYEDLLHNLIISNDSISRILRENKIKQIDITYNECNKECKKLSSTLLNIYFKNLYKKKDETTIYENFESSKIILLIFYFIEENITEHIPPFISYLIHSFEKKIDEELLCIYINCLYLIGSYVNPSNYYFFLENYLKNKKEKNITLTCLFMANTIFTGTIETYKDIKQKKSIENKIHDNFIYIIKKIISLFFFILNDEEYLEKYILILQIIYTIISNECVYLRLDEINIIYLIILLFIIFKKTNNIREIMTKQKDTICIDKNCYISLDIFDVHFYINRIKKLKYFESLGFNKEKINIKISSNIIYEIFKLSDDNINHQKLILELLSDELLYNTKFVYFLIQYIIKRQTFFYDKNFCLFLSNVIVKILNLNQRKKNLMKIIIYNESLDLYDIYQETKKKNKNKIKQVFLEYVSIIFLLFIFKNINIYENFSNTIESCKILLHILIQIKNPYSFLFFIKHTNLVNKLYDIIECREIKSIYFYKYINNDIHLNYEKYINNDGDFRYLDNINIKHKINIKNIINDEINTIFYLLSCCIYIIYYKSLCCLSILLKQNKENKEELKINEIFTKFFENAEKRLLNVLKINEKNNYYFSNSYKLTIKDILKNKDFSELFLIRNKILNSTDYNNLILNIHIYFRYSNNFLQSVNIFLLNPIILNYFYEVNKEKYLIYSSRDASIKNDSESYENNKESKDEDEKENNNLEEKIESFFNTDKFDDDICTKYDHTHLLSYFKNHDMVLFILKHDIYHIPFRLLEKDTIVILLYCCLLFFIDNFFIFEIQEIDNCTLSKLNIGISDSFFLNRGKYNADQLTALFNFLILLYLENEDILRSSLIKKQNYNNLKLINDFDNNIFLKIFNNLIINFENKNMNKESFSECLNFFLYILSINYKGALLDLKDVYTRTKHVKRMEICNHIINTFL</sequence>
<accession>A0A1J1H7C9</accession>
<protein>
    <submittedName>
        <fullName evidence="3">Uncharacterized protein</fullName>
    </submittedName>
</protein>
<feature type="transmembrane region" description="Helical" evidence="2">
    <location>
        <begin position="260"/>
        <end position="278"/>
    </location>
</feature>
<reference evidence="3 4" key="1">
    <citation type="submission" date="2015-04" db="EMBL/GenBank/DDBJ databases">
        <authorList>
            <consortium name="Pathogen Informatics"/>
        </authorList>
    </citation>
    <scope>NUCLEOTIDE SEQUENCE [LARGE SCALE GENOMIC DNA]</scope>
    <source>
        <strain evidence="3 4">SGS1</strain>
    </source>
</reference>
<dbReference type="RefSeq" id="XP_028533456.1">
    <property type="nucleotide sequence ID" value="XM_028677026.1"/>
</dbReference>
<organism evidence="3 4">
    <name type="scientific">Plasmodium relictum</name>
    <dbReference type="NCBI Taxonomy" id="85471"/>
    <lineage>
        <taxon>Eukaryota</taxon>
        <taxon>Sar</taxon>
        <taxon>Alveolata</taxon>
        <taxon>Apicomplexa</taxon>
        <taxon>Aconoidasida</taxon>
        <taxon>Haemosporida</taxon>
        <taxon>Plasmodiidae</taxon>
        <taxon>Plasmodium</taxon>
        <taxon>Plasmodium (Haemamoeba)</taxon>
    </lineage>
</organism>
<feature type="transmembrane region" description="Helical" evidence="2">
    <location>
        <begin position="792"/>
        <end position="812"/>
    </location>
</feature>
<dbReference type="SUPFAM" id="SSF48371">
    <property type="entry name" value="ARM repeat"/>
    <property type="match status" value="1"/>
</dbReference>
<dbReference type="InterPro" id="IPR052623">
    <property type="entry name" value="DAAF5"/>
</dbReference>
<feature type="transmembrane region" description="Helical" evidence="2">
    <location>
        <begin position="1010"/>
        <end position="1028"/>
    </location>
</feature>
<keyword evidence="1" id="KW-0175">Coiled coil</keyword>
<evidence type="ECO:0000256" key="1">
    <source>
        <dbReference type="SAM" id="Coils"/>
    </source>
</evidence>
<feature type="coiled-coil region" evidence="1">
    <location>
        <begin position="1254"/>
        <end position="1281"/>
    </location>
</feature>
<keyword evidence="2" id="KW-1133">Transmembrane helix</keyword>
<keyword evidence="2" id="KW-0812">Transmembrane</keyword>
<dbReference type="VEuPathDB" id="PlasmoDB:PRELSG_1010700"/>
<evidence type="ECO:0000313" key="3">
    <source>
        <dbReference type="EMBL" id="CRH00453.1"/>
    </source>
</evidence>
<name>A0A1J1H7C9_PLARL</name>
<gene>
    <name evidence="3" type="ORF">PRELSG_1010700</name>
</gene>
<evidence type="ECO:0000313" key="4">
    <source>
        <dbReference type="Proteomes" id="UP000220158"/>
    </source>
</evidence>
<dbReference type="InterPro" id="IPR016024">
    <property type="entry name" value="ARM-type_fold"/>
</dbReference>
<dbReference type="EMBL" id="LN835305">
    <property type="protein sequence ID" value="CRH00453.1"/>
    <property type="molecule type" value="Genomic_DNA"/>
</dbReference>
<keyword evidence="4" id="KW-1185">Reference proteome</keyword>
<feature type="transmembrane region" description="Helical" evidence="2">
    <location>
        <begin position="408"/>
        <end position="434"/>
    </location>
</feature>
<feature type="transmembrane region" description="Helical" evidence="2">
    <location>
        <begin position="285"/>
        <end position="307"/>
    </location>
</feature>
<dbReference type="PANTHER" id="PTHR16216:SF2">
    <property type="entry name" value="DYNEIN AXONEMAL ASSEMBLY FACTOR 5"/>
    <property type="match status" value="1"/>
</dbReference>
<feature type="transmembrane region" description="Helical" evidence="2">
    <location>
        <begin position="978"/>
        <end position="998"/>
    </location>
</feature>
<dbReference type="Proteomes" id="UP000220158">
    <property type="component" value="Chromosome 10"/>
</dbReference>
<dbReference type="OMA" id="CEINCLM"/>
<feature type="transmembrane region" description="Helical" evidence="2">
    <location>
        <begin position="319"/>
        <end position="335"/>
    </location>
</feature>
<dbReference type="PANTHER" id="PTHR16216">
    <property type="entry name" value="DYNEIN ASSEMBLY FACTOR 5, AXONEMAL"/>
    <property type="match status" value="1"/>
</dbReference>
<proteinExistence type="predicted"/>
<keyword evidence="2" id="KW-0472">Membrane</keyword>
<dbReference type="GeneID" id="39736573"/>
<dbReference type="KEGG" id="prel:PRELSG_1010700"/>
<feature type="transmembrane region" description="Helical" evidence="2">
    <location>
        <begin position="1098"/>
        <end position="1121"/>
    </location>
</feature>
<dbReference type="OrthoDB" id="413572at2759"/>